<dbReference type="GO" id="GO:0016020">
    <property type="term" value="C:membrane"/>
    <property type="evidence" value="ECO:0007669"/>
    <property type="project" value="UniProtKB-SubCell"/>
</dbReference>
<comment type="caution">
    <text evidence="5">The sequence shown here is derived from an EMBL/GenBank/DDBJ whole genome shotgun (WGS) entry which is preliminary data.</text>
</comment>
<evidence type="ECO:0000256" key="2">
    <source>
        <dbReference type="SAM" id="MobiDB-lite"/>
    </source>
</evidence>
<dbReference type="PROSITE" id="PS50025">
    <property type="entry name" value="LAM_G_DOMAIN"/>
    <property type="match status" value="2"/>
</dbReference>
<dbReference type="InterPro" id="IPR050372">
    <property type="entry name" value="Neurexin-related_CASP"/>
</dbReference>
<feature type="domain" description="Laminin G" evidence="4">
    <location>
        <begin position="1103"/>
        <end position="1277"/>
    </location>
</feature>
<keyword evidence="1" id="KW-1015">Disulfide bond</keyword>
<accession>A0ABD3VRR0</accession>
<proteinExistence type="predicted"/>
<feature type="chain" id="PRO_5044764651" description="Laminin G domain-containing protein" evidence="3">
    <location>
        <begin position="29"/>
        <end position="1465"/>
    </location>
</feature>
<feature type="compositionally biased region" description="Polar residues" evidence="2">
    <location>
        <begin position="102"/>
        <end position="125"/>
    </location>
</feature>
<dbReference type="InterPro" id="IPR001791">
    <property type="entry name" value="Laminin_G"/>
</dbReference>
<keyword evidence="6" id="KW-1185">Reference proteome</keyword>
<evidence type="ECO:0000313" key="5">
    <source>
        <dbReference type="EMBL" id="KAL3863212.1"/>
    </source>
</evidence>
<feature type="region of interest" description="Disordered" evidence="2">
    <location>
        <begin position="75"/>
        <end position="165"/>
    </location>
</feature>
<dbReference type="Pfam" id="PF00054">
    <property type="entry name" value="Laminin_G_1"/>
    <property type="match status" value="1"/>
</dbReference>
<evidence type="ECO:0000313" key="6">
    <source>
        <dbReference type="Proteomes" id="UP001634394"/>
    </source>
</evidence>
<dbReference type="Proteomes" id="UP001634394">
    <property type="component" value="Unassembled WGS sequence"/>
</dbReference>
<reference evidence="5 6" key="1">
    <citation type="submission" date="2024-11" db="EMBL/GenBank/DDBJ databases">
        <title>Chromosome-level genome assembly of the freshwater bivalve Anodonta woodiana.</title>
        <authorList>
            <person name="Chen X."/>
        </authorList>
    </citation>
    <scope>NUCLEOTIDE SEQUENCE [LARGE SCALE GENOMIC DNA]</scope>
    <source>
        <strain evidence="5">MN2024</strain>
        <tissue evidence="5">Gills</tissue>
    </source>
</reference>
<feature type="compositionally biased region" description="Basic and acidic residues" evidence="2">
    <location>
        <begin position="615"/>
        <end position="643"/>
    </location>
</feature>
<sequence length="1465" mass="165229">MDLTGFCHSLVTLYLSLTLLVCCGNVISRRLPTPIEKKLSWDEEPRARILSHLRQLDEEFDPSLCTDCNRNTLISTQDPSASNKKTEKLKNAPNREHKNGRPNKNVNTSFLSVNTTMEKTGTSAISDKLPITPSKKKEKRRKSKSQRKGNKKRTKVVKEQKTHKSWSLENKPIETDEFSSLKYLADEYNSKSGLQLPPEAIRLEQRLHPDIRISIQDVMKSMQIIFQAVQRQLGLVENDYKYIFNSTRYNLMMDVRKKLTQISVENDRVYDVVLMTSLLTKGIYLRAHERHLMGPAPASLTRLPELHKINLDDINTRSQESYFKANDLRNKVMQWKRNGSVAAPARYEISPRIANPVHWQDIEVRLLAPLAAMEDLKYLADKTIQLLEVKMPNQQLAKKLKQYKAMNVTYPDSIAAAKNISSYAHETMKDAKKIYMVNQDYYQSVMRKKSTNFLADDPFAHITLWATVDGAKLHADNLHHQALQMERLLQPTLKHARDVIENTDRDFLSRLLSKQLETMFANVKAVNRVLDQIRILLGDKMILKEQCERLYLGHGVYSHLESPISCDLYIDREMLEAAKKREKDEKRLVEEKLTTVTEKEEEKVVEEMLIEEKVKEKKQEKEEKEKTVQEKQTEETGKETTKDEELESSGEGSSTGSINEGSADIEDEFMRVTMKTTPYNSVSTPGVFTSKSTENVEGSGDQEFFLDYFGLLSNQDQSDEPNVSTQNATFNDLLVKRLKSLYSESEAVYDSSQNISAKVTDTSRHFRKLQSKLSEAGNESLITRNLIQAWKQNKLTFDITKDEALQISKAIDADVKFVEIKTKLAVETVTNKLREMEGLLKEQKGDEKEDISPIDAEFAFELARNATREVREIMSLRRVFPDPCGVVQALQGRIKSNLTELREKIKKAKLIASSIQTAVSLTGSGYLTVPVSENDQSLSLTTTVDMMIKPTNIDGPVAVIQTKDVASYVLSMKGRNPILSILNAKGIDMSELPLEYPMNTSRWYRLHLTRSTNNIDVRIADSEDVKAGTRKNITVQSLPASQAEPTVLYLGGTPKGYPKYGKGNWQGCLAEVAINQRYLSLVQRDSSGAITPICQDSRPQDLEAGIAFGGSGYARFPLSTMRTGPVQSINIDFRTMFNDGLIFFIKNSVQKFQGWVSLQAGHILVEFRTSRGTTITKSKEKTYGDGKIHELEIELKQDRIQVSVDTGTDIFEPELSSQAISFEVNNGLYLAGLPVSQAATDSRFRSLHACIRQVHVNGVHVPFALADQTEDVHYGKCGHGVGLEEWTSCFKFSDGSTPIKIPESSDGKSFYFSFTRGSLGPVIQYDKKEKFRSVFNLNAAGMDIYESVSDVNVRLEFDDGIQPGDLVIVGVKDDGKGSVTVSLGNKNAQVKYSAGWLFVRDDAKYSFLIGGSQDSSVKFKGEIINVIINERPVHLIAHMNENNLQPCTVSRHRSVKAKVGQKLVC</sequence>
<evidence type="ECO:0000259" key="4">
    <source>
        <dbReference type="PROSITE" id="PS50025"/>
    </source>
</evidence>
<feature type="disulfide bond" evidence="1">
    <location>
        <begin position="1250"/>
        <end position="1277"/>
    </location>
</feature>
<dbReference type="PANTHER" id="PTHR15036">
    <property type="entry name" value="PIKACHURIN-LIKE PROTEIN"/>
    <property type="match status" value="1"/>
</dbReference>
<organism evidence="5 6">
    <name type="scientific">Sinanodonta woodiana</name>
    <name type="common">Chinese pond mussel</name>
    <name type="synonym">Anodonta woodiana</name>
    <dbReference type="NCBI Taxonomy" id="1069815"/>
    <lineage>
        <taxon>Eukaryota</taxon>
        <taxon>Metazoa</taxon>
        <taxon>Spiralia</taxon>
        <taxon>Lophotrochozoa</taxon>
        <taxon>Mollusca</taxon>
        <taxon>Bivalvia</taxon>
        <taxon>Autobranchia</taxon>
        <taxon>Heteroconchia</taxon>
        <taxon>Palaeoheterodonta</taxon>
        <taxon>Unionida</taxon>
        <taxon>Unionoidea</taxon>
        <taxon>Unionidae</taxon>
        <taxon>Unioninae</taxon>
        <taxon>Sinanodonta</taxon>
    </lineage>
</organism>
<feature type="compositionally biased region" description="Basic and acidic residues" evidence="2">
    <location>
        <begin position="84"/>
        <end position="99"/>
    </location>
</feature>
<dbReference type="Gene3D" id="2.60.120.200">
    <property type="match status" value="2"/>
</dbReference>
<evidence type="ECO:0000256" key="1">
    <source>
        <dbReference type="PROSITE-ProRule" id="PRU00122"/>
    </source>
</evidence>
<dbReference type="SMART" id="SM00282">
    <property type="entry name" value="LamG"/>
    <property type="match status" value="2"/>
</dbReference>
<feature type="region of interest" description="Disordered" evidence="2">
    <location>
        <begin position="615"/>
        <end position="663"/>
    </location>
</feature>
<comment type="caution">
    <text evidence="1">Lacks conserved residue(s) required for the propagation of feature annotation.</text>
</comment>
<feature type="signal peptide" evidence="3">
    <location>
        <begin position="1"/>
        <end position="28"/>
    </location>
</feature>
<dbReference type="SUPFAM" id="SSF49899">
    <property type="entry name" value="Concanavalin A-like lectins/glucanases"/>
    <property type="match status" value="2"/>
</dbReference>
<feature type="compositionally biased region" description="Basic residues" evidence="2">
    <location>
        <begin position="134"/>
        <end position="155"/>
    </location>
</feature>
<gene>
    <name evidence="5" type="ORF">ACJMK2_004977</name>
</gene>
<keyword evidence="3" id="KW-0732">Signal</keyword>
<dbReference type="CDD" id="cd00110">
    <property type="entry name" value="LamG"/>
    <property type="match status" value="2"/>
</dbReference>
<feature type="domain" description="Laminin G" evidence="4">
    <location>
        <begin position="916"/>
        <end position="1094"/>
    </location>
</feature>
<dbReference type="InterPro" id="IPR013320">
    <property type="entry name" value="ConA-like_dom_sf"/>
</dbReference>
<dbReference type="PANTHER" id="PTHR15036:SF49">
    <property type="entry name" value="AXOTACTIN"/>
    <property type="match status" value="1"/>
</dbReference>
<evidence type="ECO:0000256" key="3">
    <source>
        <dbReference type="SAM" id="SignalP"/>
    </source>
</evidence>
<name>A0ABD3VRR0_SINWO</name>
<protein>
    <recommendedName>
        <fullName evidence="4">Laminin G domain-containing protein</fullName>
    </recommendedName>
</protein>
<dbReference type="EMBL" id="JBJQND010000010">
    <property type="protein sequence ID" value="KAL3863212.1"/>
    <property type="molecule type" value="Genomic_DNA"/>
</dbReference>
<feature type="compositionally biased region" description="Low complexity" evidence="2">
    <location>
        <begin position="649"/>
        <end position="662"/>
    </location>
</feature>